<dbReference type="EMBL" id="JACHIN010000019">
    <property type="protein sequence ID" value="MBB5083760.1"/>
    <property type="molecule type" value="Genomic_DNA"/>
</dbReference>
<accession>A0A7W8ACW2</accession>
<sequence length="285" mass="28857">MFLDLAGKRFAGYGVAGHGCVEAGGDAFAQARGQRDRGVVGFDGLLDVEDGEVRQVAGALLTAAAHEVEIDRPRLAPTRREDEPGLAAMAPKGALEVVVVLAGSGAGAALDEQDLLYAVEEFLADQGFVSASVLDALVSDEAQVVAVSEHVSDLVDGDQGACGVSLGGLHAEACVGEGVGDVLEAVSAGGVQLERHLDQGGAVGVEGDRADLAAFMAFAHVEVSDGGASDAAAVDDLLAHLVGDVRALGFGLVLVHGVDHVADQVTDRIVFGVVHDGDEVHARGA</sequence>
<keyword evidence="2" id="KW-1185">Reference proteome</keyword>
<reference evidence="1 2" key="1">
    <citation type="submission" date="2020-08" db="EMBL/GenBank/DDBJ databases">
        <title>Genomic Encyclopedia of Type Strains, Phase IV (KMG-IV): sequencing the most valuable type-strain genomes for metagenomic binning, comparative biology and taxonomic classification.</title>
        <authorList>
            <person name="Goeker M."/>
        </authorList>
    </citation>
    <scope>NUCLEOTIDE SEQUENCE [LARGE SCALE GENOMIC DNA]</scope>
    <source>
        <strain evidence="1 2">DSM 45385</strain>
    </source>
</reference>
<gene>
    <name evidence="1" type="ORF">HNR40_009265</name>
</gene>
<dbReference type="Proteomes" id="UP000568380">
    <property type="component" value="Unassembled WGS sequence"/>
</dbReference>
<organism evidence="1 2">
    <name type="scientific">Nonomuraea endophytica</name>
    <dbReference type="NCBI Taxonomy" id="714136"/>
    <lineage>
        <taxon>Bacteria</taxon>
        <taxon>Bacillati</taxon>
        <taxon>Actinomycetota</taxon>
        <taxon>Actinomycetes</taxon>
        <taxon>Streptosporangiales</taxon>
        <taxon>Streptosporangiaceae</taxon>
        <taxon>Nonomuraea</taxon>
    </lineage>
</organism>
<protein>
    <submittedName>
        <fullName evidence="1">Uncharacterized protein</fullName>
    </submittedName>
</protein>
<evidence type="ECO:0000313" key="2">
    <source>
        <dbReference type="Proteomes" id="UP000568380"/>
    </source>
</evidence>
<evidence type="ECO:0000313" key="1">
    <source>
        <dbReference type="EMBL" id="MBB5083760.1"/>
    </source>
</evidence>
<proteinExistence type="predicted"/>
<dbReference type="AlphaFoldDB" id="A0A7W8ACW2"/>
<name>A0A7W8ACW2_9ACTN</name>
<comment type="caution">
    <text evidence="1">The sequence shown here is derived from an EMBL/GenBank/DDBJ whole genome shotgun (WGS) entry which is preliminary data.</text>
</comment>